<evidence type="ECO:0000313" key="1">
    <source>
        <dbReference type="EMBL" id="MCY1144903.1"/>
    </source>
</evidence>
<reference evidence="1" key="1">
    <citation type="submission" date="2022-11" db="EMBL/GenBank/DDBJ databases">
        <authorList>
            <person name="Somphong A."/>
            <person name="Phongsopitanun W."/>
        </authorList>
    </citation>
    <scope>NUCLEOTIDE SEQUENCE</scope>
    <source>
        <strain evidence="1">Pm04-4</strain>
    </source>
</reference>
<name>A0ABT4BEF1_9ACTN</name>
<gene>
    <name evidence="1" type="ORF">OWR29_43485</name>
</gene>
<keyword evidence="2" id="KW-1185">Reference proteome</keyword>
<evidence type="ECO:0000313" key="2">
    <source>
        <dbReference type="Proteomes" id="UP001151002"/>
    </source>
</evidence>
<sequence length="188" mass="20229">MAADWDRFTAFLLAARFDEVLLPAYIDESAPAVVRPFAFSVFLRAGDRWLRLSQVEQGDQLEIAVVDRVEHDASLVEDPAVTAVTVDLTPQVLGEVDSFRITEARGYLSALSDPAAGRVAGLMLTAEPGGTLLFDPLWGSGIRVLPVAGPDAWPANRAPDGVVRWAQSAYGMSAMWWSSSSPTGAHDS</sequence>
<dbReference type="Proteomes" id="UP001151002">
    <property type="component" value="Unassembled WGS sequence"/>
</dbReference>
<dbReference type="RefSeq" id="WP_267569492.1">
    <property type="nucleotide sequence ID" value="NZ_JAPNTZ010000022.1"/>
</dbReference>
<accession>A0ABT4BEF1</accession>
<dbReference type="EMBL" id="JAPNTZ010000022">
    <property type="protein sequence ID" value="MCY1144903.1"/>
    <property type="molecule type" value="Genomic_DNA"/>
</dbReference>
<organism evidence="1 2">
    <name type="scientific">Paractinoplanes pyxinae</name>
    <dbReference type="NCBI Taxonomy" id="2997416"/>
    <lineage>
        <taxon>Bacteria</taxon>
        <taxon>Bacillati</taxon>
        <taxon>Actinomycetota</taxon>
        <taxon>Actinomycetes</taxon>
        <taxon>Micromonosporales</taxon>
        <taxon>Micromonosporaceae</taxon>
        <taxon>Paractinoplanes</taxon>
    </lineage>
</organism>
<protein>
    <submittedName>
        <fullName evidence="1">Uncharacterized protein</fullName>
    </submittedName>
</protein>
<proteinExistence type="predicted"/>
<comment type="caution">
    <text evidence="1">The sequence shown here is derived from an EMBL/GenBank/DDBJ whole genome shotgun (WGS) entry which is preliminary data.</text>
</comment>